<reference evidence="2" key="1">
    <citation type="submission" date="2023-10" db="EMBL/GenBank/DDBJ databases">
        <authorList>
            <person name="Chen Y."/>
            <person name="Shah S."/>
            <person name="Dougan E. K."/>
            <person name="Thang M."/>
            <person name="Chan C."/>
        </authorList>
    </citation>
    <scope>NUCLEOTIDE SEQUENCE [LARGE SCALE GENOMIC DNA]</scope>
</reference>
<accession>A0ABN9VZD5</accession>
<dbReference type="EMBL" id="CAUYUJ010017776">
    <property type="protein sequence ID" value="CAK0877781.1"/>
    <property type="molecule type" value="Genomic_DNA"/>
</dbReference>
<organism evidence="2 3">
    <name type="scientific">Prorocentrum cordatum</name>
    <dbReference type="NCBI Taxonomy" id="2364126"/>
    <lineage>
        <taxon>Eukaryota</taxon>
        <taxon>Sar</taxon>
        <taxon>Alveolata</taxon>
        <taxon>Dinophyceae</taxon>
        <taxon>Prorocentrales</taxon>
        <taxon>Prorocentraceae</taxon>
        <taxon>Prorocentrum</taxon>
    </lineage>
</organism>
<dbReference type="Proteomes" id="UP001189429">
    <property type="component" value="Unassembled WGS sequence"/>
</dbReference>
<evidence type="ECO:0000313" key="3">
    <source>
        <dbReference type="Proteomes" id="UP001189429"/>
    </source>
</evidence>
<proteinExistence type="predicted"/>
<feature type="non-terminal residue" evidence="2">
    <location>
        <position position="1"/>
    </location>
</feature>
<feature type="compositionally biased region" description="Low complexity" evidence="1">
    <location>
        <begin position="70"/>
        <end position="88"/>
    </location>
</feature>
<keyword evidence="3" id="KW-1185">Reference proteome</keyword>
<name>A0ABN9VZD5_9DINO</name>
<protein>
    <submittedName>
        <fullName evidence="2">Uncharacterized protein</fullName>
    </submittedName>
</protein>
<gene>
    <name evidence="2" type="ORF">PCOR1329_LOCUS61740</name>
</gene>
<comment type="caution">
    <text evidence="2">The sequence shown here is derived from an EMBL/GenBank/DDBJ whole genome shotgun (WGS) entry which is preliminary data.</text>
</comment>
<evidence type="ECO:0000313" key="2">
    <source>
        <dbReference type="EMBL" id="CAK0877781.1"/>
    </source>
</evidence>
<feature type="region of interest" description="Disordered" evidence="1">
    <location>
        <begin position="57"/>
        <end position="93"/>
    </location>
</feature>
<evidence type="ECO:0000256" key="1">
    <source>
        <dbReference type="SAM" id="MobiDB-lite"/>
    </source>
</evidence>
<feature type="compositionally biased region" description="Pro residues" evidence="1">
    <location>
        <begin position="60"/>
        <end position="69"/>
    </location>
</feature>
<sequence length="334" mass="35122">ALPKRAAAATSRKKKGISTIAKRMQTKSPGPARKWAKTSGGPAAVLAPLALPARAVATPPAKPAGPPLPLARGAEAAPAASAAPTRQAGRPRGTFEQLNLSLATRMPVITATTVSTGGVTNRRHGRFNLLREVARGSAAATEELLVTRWADEGPEAKGKTYQTSTFNSVKVMEIAQQCLLIKPEVGSTCVRYGGDFLALLGLGALVNNHAGVGGAYLPIVEKMSSGRIEFEPQDITITTPGSTSSKSRLFEKVFGIDSWAAFAASLQADLGRHIKPGVDVDDARAIIDSITDVHTQSFGCKTGQRMAAHLNVPQRKKLLYDKNTPAPTLVVHLG</sequence>